<gene>
    <name evidence="1 3" type="ORF">BDZ99DRAFT_356200</name>
</gene>
<organism evidence="1">
    <name type="scientific">Mytilinidion resinicola</name>
    <dbReference type="NCBI Taxonomy" id="574789"/>
    <lineage>
        <taxon>Eukaryota</taxon>
        <taxon>Fungi</taxon>
        <taxon>Dikarya</taxon>
        <taxon>Ascomycota</taxon>
        <taxon>Pezizomycotina</taxon>
        <taxon>Dothideomycetes</taxon>
        <taxon>Pleosporomycetidae</taxon>
        <taxon>Mytilinidiales</taxon>
        <taxon>Mytilinidiaceae</taxon>
        <taxon>Mytilinidion</taxon>
    </lineage>
</organism>
<dbReference type="GeneID" id="54455509"/>
<keyword evidence="2" id="KW-1185">Reference proteome</keyword>
<protein>
    <submittedName>
        <fullName evidence="1 3">Uncharacterized protein</fullName>
    </submittedName>
</protein>
<proteinExistence type="predicted"/>
<evidence type="ECO:0000313" key="1">
    <source>
        <dbReference type="EMBL" id="KAF2807515.1"/>
    </source>
</evidence>
<accession>A0A6A6YHN7</accession>
<evidence type="ECO:0000313" key="2">
    <source>
        <dbReference type="Proteomes" id="UP000504636"/>
    </source>
</evidence>
<name>A0A6A6YHN7_9PEZI</name>
<sequence>IRPPYSMDKMMEKAIHQEVINFWKFASGETHKYYDFGSVRDPDNWVIRWSLWHVFRYGSSNKRR</sequence>
<dbReference type="EMBL" id="MU003705">
    <property type="protein sequence ID" value="KAF2807515.1"/>
    <property type="molecule type" value="Genomic_DNA"/>
</dbReference>
<feature type="non-terminal residue" evidence="1">
    <location>
        <position position="1"/>
    </location>
</feature>
<reference evidence="3" key="3">
    <citation type="submission" date="2025-04" db="UniProtKB">
        <authorList>
            <consortium name="RefSeq"/>
        </authorList>
    </citation>
    <scope>IDENTIFICATION</scope>
    <source>
        <strain evidence="3">CBS 304.34</strain>
    </source>
</reference>
<dbReference type="Proteomes" id="UP000504636">
    <property type="component" value="Unplaced"/>
</dbReference>
<reference evidence="3" key="2">
    <citation type="submission" date="2020-04" db="EMBL/GenBank/DDBJ databases">
        <authorList>
            <consortium name="NCBI Genome Project"/>
        </authorList>
    </citation>
    <scope>NUCLEOTIDE SEQUENCE</scope>
    <source>
        <strain evidence="3">CBS 304.34</strain>
    </source>
</reference>
<dbReference type="OrthoDB" id="4502478at2759"/>
<dbReference type="AlphaFoldDB" id="A0A6A6YHN7"/>
<dbReference type="RefSeq" id="XP_033574479.1">
    <property type="nucleotide sequence ID" value="XM_033714616.1"/>
</dbReference>
<evidence type="ECO:0000313" key="3">
    <source>
        <dbReference type="RefSeq" id="XP_033574479.1"/>
    </source>
</evidence>
<reference evidence="1 3" key="1">
    <citation type="journal article" date="2020" name="Stud. Mycol.">
        <title>101 Dothideomycetes genomes: a test case for predicting lifestyles and emergence of pathogens.</title>
        <authorList>
            <person name="Haridas S."/>
            <person name="Albert R."/>
            <person name="Binder M."/>
            <person name="Bloem J."/>
            <person name="Labutti K."/>
            <person name="Salamov A."/>
            <person name="Andreopoulos B."/>
            <person name="Baker S."/>
            <person name="Barry K."/>
            <person name="Bills G."/>
            <person name="Bluhm B."/>
            <person name="Cannon C."/>
            <person name="Castanera R."/>
            <person name="Culley D."/>
            <person name="Daum C."/>
            <person name="Ezra D."/>
            <person name="Gonzalez J."/>
            <person name="Henrissat B."/>
            <person name="Kuo A."/>
            <person name="Liang C."/>
            <person name="Lipzen A."/>
            <person name="Lutzoni F."/>
            <person name="Magnuson J."/>
            <person name="Mondo S."/>
            <person name="Nolan M."/>
            <person name="Ohm R."/>
            <person name="Pangilinan J."/>
            <person name="Park H.-J."/>
            <person name="Ramirez L."/>
            <person name="Alfaro M."/>
            <person name="Sun H."/>
            <person name="Tritt A."/>
            <person name="Yoshinaga Y."/>
            <person name="Zwiers L.-H."/>
            <person name="Turgeon B."/>
            <person name="Goodwin S."/>
            <person name="Spatafora J."/>
            <person name="Crous P."/>
            <person name="Grigoriev I."/>
        </authorList>
    </citation>
    <scope>NUCLEOTIDE SEQUENCE</scope>
    <source>
        <strain evidence="1 3">CBS 304.34</strain>
    </source>
</reference>
<feature type="non-terminal residue" evidence="1">
    <location>
        <position position="64"/>
    </location>
</feature>